<dbReference type="InterPro" id="IPR013113">
    <property type="entry name" value="SIP_FAD-bd"/>
</dbReference>
<accession>A0A9W6P3C4</accession>
<feature type="domain" description="FAD-binding FR-type" evidence="1">
    <location>
        <begin position="7"/>
        <end position="133"/>
    </location>
</feature>
<dbReference type="InterPro" id="IPR039374">
    <property type="entry name" value="SIP_fam"/>
</dbReference>
<dbReference type="RefSeq" id="WP_285757359.1">
    <property type="nucleotide sequence ID" value="NZ_BSQG01000001.1"/>
</dbReference>
<dbReference type="InterPro" id="IPR017938">
    <property type="entry name" value="Riboflavin_synthase-like_b-brl"/>
</dbReference>
<dbReference type="GO" id="GO:0016491">
    <property type="term" value="F:oxidoreductase activity"/>
    <property type="evidence" value="ECO:0007669"/>
    <property type="project" value="InterPro"/>
</dbReference>
<dbReference type="InterPro" id="IPR007037">
    <property type="entry name" value="SIP_rossman_dom"/>
</dbReference>
<comment type="caution">
    <text evidence="2">The sequence shown here is derived from an EMBL/GenBank/DDBJ whole genome shotgun (WGS) entry which is preliminary data.</text>
</comment>
<evidence type="ECO:0000313" key="3">
    <source>
        <dbReference type="Proteomes" id="UP001165092"/>
    </source>
</evidence>
<reference evidence="2" key="1">
    <citation type="submission" date="2023-02" db="EMBL/GenBank/DDBJ databases">
        <title>Nocardiopsis ansamitocini NBRC 112285.</title>
        <authorList>
            <person name="Ichikawa N."/>
            <person name="Sato H."/>
            <person name="Tonouchi N."/>
        </authorList>
    </citation>
    <scope>NUCLEOTIDE SEQUENCE</scope>
    <source>
        <strain evidence="2">NBRC 112285</strain>
    </source>
</reference>
<dbReference type="Gene3D" id="2.40.30.10">
    <property type="entry name" value="Translation factors"/>
    <property type="match status" value="1"/>
</dbReference>
<dbReference type="PANTHER" id="PTHR30157">
    <property type="entry name" value="FERRIC REDUCTASE, NADPH-DEPENDENT"/>
    <property type="match status" value="1"/>
</dbReference>
<organism evidence="2 3">
    <name type="scientific">Nocardiopsis ansamitocini</name>
    <dbReference type="NCBI Taxonomy" id="1670832"/>
    <lineage>
        <taxon>Bacteria</taxon>
        <taxon>Bacillati</taxon>
        <taxon>Actinomycetota</taxon>
        <taxon>Actinomycetes</taxon>
        <taxon>Streptosporangiales</taxon>
        <taxon>Nocardiopsidaceae</taxon>
        <taxon>Nocardiopsis</taxon>
    </lineage>
</organism>
<dbReference type="CDD" id="cd06193">
    <property type="entry name" value="siderophore_interacting"/>
    <property type="match status" value="1"/>
</dbReference>
<dbReference type="PROSITE" id="PS51384">
    <property type="entry name" value="FAD_FR"/>
    <property type="match status" value="1"/>
</dbReference>
<dbReference type="Pfam" id="PF08021">
    <property type="entry name" value="FAD_binding_9"/>
    <property type="match status" value="1"/>
</dbReference>
<dbReference type="InterPro" id="IPR039261">
    <property type="entry name" value="FNR_nucleotide-bd"/>
</dbReference>
<dbReference type="Proteomes" id="UP001165092">
    <property type="component" value="Unassembled WGS sequence"/>
</dbReference>
<dbReference type="InterPro" id="IPR017927">
    <property type="entry name" value="FAD-bd_FR_type"/>
</dbReference>
<protein>
    <submittedName>
        <fullName evidence="2">Siderophore-interacting protein</fullName>
    </submittedName>
</protein>
<dbReference type="Gene3D" id="3.40.50.80">
    <property type="entry name" value="Nucleotide-binding domain of ferredoxin-NADP reductase (FNR) module"/>
    <property type="match status" value="1"/>
</dbReference>
<keyword evidence="3" id="KW-1185">Reference proteome</keyword>
<gene>
    <name evidence="2" type="ORF">Nans01_08650</name>
</gene>
<sequence>MRGPRSPAFFRAGVLSAEALSPSLRRIVLGGTGLTGWFPGSGVPDEAVQLFLPAPGEPLPAVPQDDSGSWPRPGAAPGLEGRWYTVRRCDERRGALTVDVVVHGSGAGADWAARVRKGDHVGVSRPHHWYRPPENARWQVLVGDLTALPAVGRILEQTPERLPTRSFLEVPGPADEQVLPGPPVWTHNPSPHLGSTLAGTAIDVTLPTGPGYVWVAGEAAATRAIRRHLRHGLGLAPASYTVITHWRPRAGEWSRRFASAGIDLAAIYRAGTAAGHDGEQISDEVDRRLDDAGL</sequence>
<dbReference type="Pfam" id="PF04954">
    <property type="entry name" value="SIP"/>
    <property type="match status" value="1"/>
</dbReference>
<dbReference type="PANTHER" id="PTHR30157:SF0">
    <property type="entry name" value="NADPH-DEPENDENT FERRIC-CHELATE REDUCTASE"/>
    <property type="match status" value="1"/>
</dbReference>
<evidence type="ECO:0000313" key="2">
    <source>
        <dbReference type="EMBL" id="GLU46514.1"/>
    </source>
</evidence>
<dbReference type="EMBL" id="BSQG01000001">
    <property type="protein sequence ID" value="GLU46514.1"/>
    <property type="molecule type" value="Genomic_DNA"/>
</dbReference>
<name>A0A9W6P3C4_9ACTN</name>
<evidence type="ECO:0000259" key="1">
    <source>
        <dbReference type="PROSITE" id="PS51384"/>
    </source>
</evidence>
<dbReference type="SUPFAM" id="SSF63380">
    <property type="entry name" value="Riboflavin synthase domain-like"/>
    <property type="match status" value="1"/>
</dbReference>
<dbReference type="AlphaFoldDB" id="A0A9W6P3C4"/>
<proteinExistence type="predicted"/>